<evidence type="ECO:0000256" key="4">
    <source>
        <dbReference type="ARBA" id="ARBA00022927"/>
    </source>
</evidence>
<evidence type="ECO:0000313" key="9">
    <source>
        <dbReference type="EMBL" id="GHI40139.1"/>
    </source>
</evidence>
<keyword evidence="5" id="KW-1133">Transmembrane helix</keyword>
<keyword evidence="10" id="KW-1185">Reference proteome</keyword>
<dbReference type="InterPro" id="IPR003369">
    <property type="entry name" value="TatA/B/E"/>
</dbReference>
<evidence type="ECO:0000256" key="6">
    <source>
        <dbReference type="ARBA" id="ARBA00023010"/>
    </source>
</evidence>
<comment type="subcellular location">
    <subcellularLocation>
        <location evidence="1">Membrane</location>
        <topology evidence="1">Single-pass membrane protein</topology>
    </subcellularLocation>
</comment>
<evidence type="ECO:0000256" key="1">
    <source>
        <dbReference type="ARBA" id="ARBA00004167"/>
    </source>
</evidence>
<organism evidence="9 10">
    <name type="scientific">Streptomyces violascens</name>
    <dbReference type="NCBI Taxonomy" id="67381"/>
    <lineage>
        <taxon>Bacteria</taxon>
        <taxon>Bacillati</taxon>
        <taxon>Actinomycetota</taxon>
        <taxon>Actinomycetes</taxon>
        <taxon>Kitasatosporales</taxon>
        <taxon>Streptomycetaceae</taxon>
        <taxon>Streptomyces</taxon>
    </lineage>
</organism>
<feature type="region of interest" description="Disordered" evidence="8">
    <location>
        <begin position="110"/>
        <end position="139"/>
    </location>
</feature>
<gene>
    <name evidence="9" type="primary">tatB_1</name>
    <name evidence="9" type="ORF">Sviol_45470</name>
</gene>
<keyword evidence="6" id="KW-0811">Translocation</keyword>
<evidence type="ECO:0000256" key="7">
    <source>
        <dbReference type="ARBA" id="ARBA00023136"/>
    </source>
</evidence>
<evidence type="ECO:0000256" key="5">
    <source>
        <dbReference type="ARBA" id="ARBA00022989"/>
    </source>
</evidence>
<dbReference type="Gene3D" id="1.20.5.3310">
    <property type="match status" value="1"/>
</dbReference>
<keyword evidence="7" id="KW-0472">Membrane</keyword>
<evidence type="ECO:0000256" key="8">
    <source>
        <dbReference type="SAM" id="MobiDB-lite"/>
    </source>
</evidence>
<reference evidence="9" key="1">
    <citation type="submission" date="2024-05" db="EMBL/GenBank/DDBJ databases">
        <title>Whole genome shotgun sequence of Streptomyces violascens NBRC 12920.</title>
        <authorList>
            <person name="Komaki H."/>
            <person name="Tamura T."/>
        </authorList>
    </citation>
    <scope>NUCLEOTIDE SEQUENCE</scope>
    <source>
        <strain evidence="9">NBRC 12920</strain>
    </source>
</reference>
<dbReference type="Proteomes" id="UP001050808">
    <property type="component" value="Unassembled WGS sequence"/>
</dbReference>
<protein>
    <submittedName>
        <fullName evidence="9">Sec-independent protein translocase protein TatB</fullName>
    </submittedName>
</protein>
<evidence type="ECO:0000256" key="2">
    <source>
        <dbReference type="ARBA" id="ARBA00022448"/>
    </source>
</evidence>
<sequence length="139" mass="15244">MFTELGPMKLLTIAIVAMFVFGPEKLPEFIRNATGVLRRVRAFADSARQEVRSELGPEFKDFEFEDLHPKTFVRKHMLEGDGLAGLEEIRNALDPRPELEEVTAAVRDTGAGRAPGAVSLAKGAPANPSTRHVFDPDAT</sequence>
<proteinExistence type="predicted"/>
<keyword evidence="2" id="KW-0813">Transport</keyword>
<name>A0ABQ3QSA1_9ACTN</name>
<dbReference type="RefSeq" id="WP_189971123.1">
    <property type="nucleotide sequence ID" value="NZ_BMUA01000043.1"/>
</dbReference>
<dbReference type="Pfam" id="PF02416">
    <property type="entry name" value="TatA_B_E"/>
    <property type="match status" value="1"/>
</dbReference>
<dbReference type="PRINTS" id="PR01506">
    <property type="entry name" value="TATBPROTEIN"/>
</dbReference>
<comment type="caution">
    <text evidence="9">The sequence shown here is derived from an EMBL/GenBank/DDBJ whole genome shotgun (WGS) entry which is preliminary data.</text>
</comment>
<dbReference type="EMBL" id="BNDY01000017">
    <property type="protein sequence ID" value="GHI40139.1"/>
    <property type="molecule type" value="Genomic_DNA"/>
</dbReference>
<dbReference type="NCBIfam" id="NF002377">
    <property type="entry name" value="PRK01371.1-4"/>
    <property type="match status" value="1"/>
</dbReference>
<accession>A0ABQ3QSA1</accession>
<evidence type="ECO:0000313" key="10">
    <source>
        <dbReference type="Proteomes" id="UP001050808"/>
    </source>
</evidence>
<evidence type="ECO:0000256" key="3">
    <source>
        <dbReference type="ARBA" id="ARBA00022692"/>
    </source>
</evidence>
<keyword evidence="3" id="KW-0812">Transmembrane</keyword>
<keyword evidence="4" id="KW-0653">Protein transport</keyword>